<accession>A0ABT3HBR7</accession>
<feature type="compositionally biased region" description="Low complexity" evidence="2">
    <location>
        <begin position="100"/>
        <end position="119"/>
    </location>
</feature>
<dbReference type="InterPro" id="IPR029025">
    <property type="entry name" value="T3SS_substrate_exporter_C"/>
</dbReference>
<reference evidence="4" key="1">
    <citation type="submission" date="2023-07" db="EMBL/GenBank/DDBJ databases">
        <title>Genome sequencing of Purple Non-Sulfur Bacteria from various extreme environments.</title>
        <authorList>
            <person name="Mayer M."/>
        </authorList>
    </citation>
    <scope>NUCLEOTIDE SEQUENCE [LARGE SCALE GENOMIC DNA]</scope>
    <source>
        <strain evidence="4">DSM 17935</strain>
    </source>
</reference>
<dbReference type="Pfam" id="PF01312">
    <property type="entry name" value="Bac_export_2"/>
    <property type="match status" value="1"/>
</dbReference>
<sequence length="133" mass="13936">MSETEKPRLAVALEYEQGSDAAPRVTAKGRGELAEKILAAAEEHDVPVEENEPLAEALSTVELDDTIPEELYRAVAEVIGFVLRASGQLPARPAPAKSMPAQSAGAQHASGASPSSAPQMPHPPFLQSDNSSP</sequence>
<organism evidence="3 4">
    <name type="scientific">Rhodobium gokarnense</name>
    <dbReference type="NCBI Taxonomy" id="364296"/>
    <lineage>
        <taxon>Bacteria</taxon>
        <taxon>Pseudomonadati</taxon>
        <taxon>Pseudomonadota</taxon>
        <taxon>Alphaproteobacteria</taxon>
        <taxon>Hyphomicrobiales</taxon>
        <taxon>Rhodobiaceae</taxon>
        <taxon>Rhodobium</taxon>
    </lineage>
</organism>
<proteinExistence type="inferred from homology"/>
<evidence type="ECO:0000256" key="2">
    <source>
        <dbReference type="SAM" id="MobiDB-lite"/>
    </source>
</evidence>
<gene>
    <name evidence="3" type="ORF">M2319_002185</name>
</gene>
<feature type="region of interest" description="Disordered" evidence="2">
    <location>
        <begin position="90"/>
        <end position="133"/>
    </location>
</feature>
<dbReference type="InterPro" id="IPR006135">
    <property type="entry name" value="T3SS_substrate_exporter"/>
</dbReference>
<evidence type="ECO:0000256" key="1">
    <source>
        <dbReference type="ARBA" id="ARBA00010690"/>
    </source>
</evidence>
<dbReference type="EMBL" id="JAOQNS010000005">
    <property type="protein sequence ID" value="MCW2307848.1"/>
    <property type="molecule type" value="Genomic_DNA"/>
</dbReference>
<dbReference type="PANTHER" id="PTHR30531">
    <property type="entry name" value="FLAGELLAR BIOSYNTHETIC PROTEIN FLHB"/>
    <property type="match status" value="1"/>
</dbReference>
<dbReference type="PANTHER" id="PTHR30531:SF12">
    <property type="entry name" value="FLAGELLAR BIOSYNTHETIC PROTEIN FLHB"/>
    <property type="match status" value="1"/>
</dbReference>
<dbReference type="Proteomes" id="UP001209755">
    <property type="component" value="Unassembled WGS sequence"/>
</dbReference>
<protein>
    <submittedName>
        <fullName evidence="3">FlhB-like protein</fullName>
    </submittedName>
</protein>
<dbReference type="SUPFAM" id="SSF160544">
    <property type="entry name" value="EscU C-terminal domain-like"/>
    <property type="match status" value="1"/>
</dbReference>
<keyword evidence="4" id="KW-1185">Reference proteome</keyword>
<evidence type="ECO:0000313" key="3">
    <source>
        <dbReference type="EMBL" id="MCW2307848.1"/>
    </source>
</evidence>
<evidence type="ECO:0000313" key="4">
    <source>
        <dbReference type="Proteomes" id="UP001209755"/>
    </source>
</evidence>
<comment type="similarity">
    <text evidence="1">Belongs to the type III secretion exporter family.</text>
</comment>
<dbReference type="Gene3D" id="3.40.1690.10">
    <property type="entry name" value="secretion proteins EscU"/>
    <property type="match status" value="1"/>
</dbReference>
<comment type="caution">
    <text evidence="3">The sequence shown here is derived from an EMBL/GenBank/DDBJ whole genome shotgun (WGS) entry which is preliminary data.</text>
</comment>
<name>A0ABT3HBR7_9HYPH</name>
<dbReference type="PRINTS" id="PR00950">
    <property type="entry name" value="TYPE3IMSPROT"/>
</dbReference>